<dbReference type="Proteomes" id="UP001314205">
    <property type="component" value="Unassembled WGS sequence"/>
</dbReference>
<keyword evidence="1" id="KW-0175">Coiled coil</keyword>
<gene>
    <name evidence="3" type="ORF">PARMNEM_LOCUS12820</name>
</gene>
<evidence type="ECO:0000256" key="1">
    <source>
        <dbReference type="SAM" id="Coils"/>
    </source>
</evidence>
<evidence type="ECO:0000256" key="2">
    <source>
        <dbReference type="SAM" id="MobiDB-lite"/>
    </source>
</evidence>
<organism evidence="3 4">
    <name type="scientific">Parnassius mnemosyne</name>
    <name type="common">clouded apollo</name>
    <dbReference type="NCBI Taxonomy" id="213953"/>
    <lineage>
        <taxon>Eukaryota</taxon>
        <taxon>Metazoa</taxon>
        <taxon>Ecdysozoa</taxon>
        <taxon>Arthropoda</taxon>
        <taxon>Hexapoda</taxon>
        <taxon>Insecta</taxon>
        <taxon>Pterygota</taxon>
        <taxon>Neoptera</taxon>
        <taxon>Endopterygota</taxon>
        <taxon>Lepidoptera</taxon>
        <taxon>Glossata</taxon>
        <taxon>Ditrysia</taxon>
        <taxon>Papilionoidea</taxon>
        <taxon>Papilionidae</taxon>
        <taxon>Parnassiinae</taxon>
        <taxon>Parnassini</taxon>
        <taxon>Parnassius</taxon>
        <taxon>Driopa</taxon>
    </lineage>
</organism>
<keyword evidence="4" id="KW-1185">Reference proteome</keyword>
<proteinExistence type="predicted"/>
<dbReference type="EMBL" id="CAVLGL010000088">
    <property type="protein sequence ID" value="CAK1592960.1"/>
    <property type="molecule type" value="Genomic_DNA"/>
</dbReference>
<comment type="caution">
    <text evidence="3">The sequence shown here is derived from an EMBL/GenBank/DDBJ whole genome shotgun (WGS) entry which is preliminary data.</text>
</comment>
<reference evidence="3 4" key="1">
    <citation type="submission" date="2023-11" db="EMBL/GenBank/DDBJ databases">
        <authorList>
            <person name="Hedman E."/>
            <person name="Englund M."/>
            <person name="Stromberg M."/>
            <person name="Nyberg Akerstrom W."/>
            <person name="Nylinder S."/>
            <person name="Jareborg N."/>
            <person name="Kallberg Y."/>
            <person name="Kronander E."/>
        </authorList>
    </citation>
    <scope>NUCLEOTIDE SEQUENCE [LARGE SCALE GENOMIC DNA]</scope>
</reference>
<feature type="region of interest" description="Disordered" evidence="2">
    <location>
        <begin position="67"/>
        <end position="100"/>
    </location>
</feature>
<evidence type="ECO:0000313" key="3">
    <source>
        <dbReference type="EMBL" id="CAK1592960.1"/>
    </source>
</evidence>
<accession>A0AAV1LDL6</accession>
<dbReference type="AlphaFoldDB" id="A0AAV1LDL6"/>
<name>A0AAV1LDL6_9NEOP</name>
<sequence>MAKTSKKLTREEKLAKDRLRKRERYKKIKNDPELYSIHKENERTRYLARKEKKKKEEKNEIHKILIENLPPESELKTNVNPDPPSSDPLMLAEPGPSSTPSIKNVRLLKFNSAILRRLRYTHSKTVKKLKDEINKLKREKDAFRKQINIGQPEHDCVEKRIEEVLTVIRPEKKEEVKKQLLFSESISQNVQDVYKTMTKKEKRHFAGQIIHNEERLRKYKLLHKLPFVRRKKKITKEKKQSLINDIHSFFEEDTNSRVAAGKKEFIKNRGLKKQKRYLTDNLKN</sequence>
<evidence type="ECO:0000313" key="4">
    <source>
        <dbReference type="Proteomes" id="UP001314205"/>
    </source>
</evidence>
<protein>
    <submittedName>
        <fullName evidence="3">Uncharacterized protein</fullName>
    </submittedName>
</protein>
<feature type="coiled-coil region" evidence="1">
    <location>
        <begin position="119"/>
        <end position="146"/>
    </location>
</feature>